<organism evidence="2 3">
    <name type="scientific">Methylibium petroleiphilum (strain ATCC BAA-1232 / LMG 22953 / PM1)</name>
    <dbReference type="NCBI Taxonomy" id="420662"/>
    <lineage>
        <taxon>Bacteria</taxon>
        <taxon>Pseudomonadati</taxon>
        <taxon>Pseudomonadota</taxon>
        <taxon>Betaproteobacteria</taxon>
        <taxon>Burkholderiales</taxon>
        <taxon>Sphaerotilaceae</taxon>
        <taxon>Methylibium</taxon>
    </lineage>
</organism>
<feature type="compositionally biased region" description="Low complexity" evidence="1">
    <location>
        <begin position="30"/>
        <end position="43"/>
    </location>
</feature>
<gene>
    <name evidence="2" type="ordered locus">Mpe_A1930</name>
</gene>
<dbReference type="Proteomes" id="UP000000366">
    <property type="component" value="Chromosome"/>
</dbReference>
<accession>A2SH49</accession>
<reference evidence="2 3" key="1">
    <citation type="journal article" date="2007" name="J. Bacteriol.">
        <title>Whole-genome analysis of the methyl tert-butyl ether-degrading beta-proteobacterium Methylibium petroleiphilum PM1.</title>
        <authorList>
            <person name="Kane S.R."/>
            <person name="Chakicherla A.Y."/>
            <person name="Chain P.S.G."/>
            <person name="Schmidt R."/>
            <person name="Shin M.W."/>
            <person name="Legler T.C."/>
            <person name="Scow K.M."/>
            <person name="Larimer F.W."/>
            <person name="Lucas S.M."/>
            <person name="Richardson P.M."/>
            <person name="Hristova K.R."/>
        </authorList>
    </citation>
    <scope>NUCLEOTIDE SEQUENCE [LARGE SCALE GENOMIC DNA]</scope>
    <source>
        <strain evidence="3">ATCC BAA-1232 / LMG 22953 / PM1</strain>
    </source>
</reference>
<dbReference type="AlphaFoldDB" id="A2SH49"/>
<name>A2SH49_METPP</name>
<dbReference type="HOGENOM" id="CLU_2233377_0_0_4"/>
<proteinExistence type="predicted"/>
<evidence type="ECO:0000313" key="2">
    <source>
        <dbReference type="EMBL" id="ABM94888.1"/>
    </source>
</evidence>
<evidence type="ECO:0000313" key="3">
    <source>
        <dbReference type="Proteomes" id="UP000000366"/>
    </source>
</evidence>
<protein>
    <submittedName>
        <fullName evidence="2">Uncharacterized protein</fullName>
    </submittedName>
</protein>
<keyword evidence="3" id="KW-1185">Reference proteome</keyword>
<feature type="region of interest" description="Disordered" evidence="1">
    <location>
        <begin position="1"/>
        <end position="43"/>
    </location>
</feature>
<evidence type="ECO:0000256" key="1">
    <source>
        <dbReference type="SAM" id="MobiDB-lite"/>
    </source>
</evidence>
<dbReference type="KEGG" id="mpt:Mpe_A1930"/>
<sequence length="105" mass="11453">MMSAFPGASMSLSHANSRPFGASDVPPASPTAGSSESETESSGWLASSFDLKLGLDVCERPLDSLPSDQLEALIQQAVNREQTAARVNRVYADQRRNQRRREDRS</sequence>
<dbReference type="EMBL" id="CP000555">
    <property type="protein sequence ID" value="ABM94888.1"/>
    <property type="molecule type" value="Genomic_DNA"/>
</dbReference>